<dbReference type="Pfam" id="PF00563">
    <property type="entry name" value="EAL"/>
    <property type="match status" value="1"/>
</dbReference>
<gene>
    <name evidence="4" type="ORF">MNB_SV-5-344</name>
</gene>
<dbReference type="SUPFAM" id="SSF141868">
    <property type="entry name" value="EAL domain-like"/>
    <property type="match status" value="1"/>
</dbReference>
<keyword evidence="1" id="KW-0472">Membrane</keyword>
<evidence type="ECO:0000256" key="1">
    <source>
        <dbReference type="SAM" id="Phobius"/>
    </source>
</evidence>
<dbReference type="SUPFAM" id="SSF55073">
    <property type="entry name" value="Nucleotide cyclase"/>
    <property type="match status" value="1"/>
</dbReference>
<dbReference type="Gene3D" id="3.20.20.450">
    <property type="entry name" value="EAL domain"/>
    <property type="match status" value="1"/>
</dbReference>
<dbReference type="Pfam" id="PF00990">
    <property type="entry name" value="GGDEF"/>
    <property type="match status" value="1"/>
</dbReference>
<feature type="transmembrane region" description="Helical" evidence="1">
    <location>
        <begin position="37"/>
        <end position="59"/>
    </location>
</feature>
<organism evidence="4">
    <name type="scientific">hydrothermal vent metagenome</name>
    <dbReference type="NCBI Taxonomy" id="652676"/>
    <lineage>
        <taxon>unclassified sequences</taxon>
        <taxon>metagenomes</taxon>
        <taxon>ecological metagenomes</taxon>
    </lineage>
</organism>
<name>A0A1W1EF85_9ZZZZ</name>
<feature type="transmembrane region" description="Helical" evidence="1">
    <location>
        <begin position="129"/>
        <end position="146"/>
    </location>
</feature>
<feature type="transmembrane region" description="Helical" evidence="1">
    <location>
        <begin position="152"/>
        <end position="169"/>
    </location>
</feature>
<evidence type="ECO:0000313" key="4">
    <source>
        <dbReference type="EMBL" id="SFZ98681.1"/>
    </source>
</evidence>
<keyword evidence="1" id="KW-1133">Transmembrane helix</keyword>
<feature type="transmembrane region" description="Helical" evidence="1">
    <location>
        <begin position="103"/>
        <end position="124"/>
    </location>
</feature>
<dbReference type="PANTHER" id="PTHR44757:SF2">
    <property type="entry name" value="BIOFILM ARCHITECTURE MAINTENANCE PROTEIN MBAA"/>
    <property type="match status" value="1"/>
</dbReference>
<keyword evidence="1" id="KW-0812">Transmembrane</keyword>
<feature type="transmembrane region" description="Helical" evidence="1">
    <location>
        <begin position="80"/>
        <end position="97"/>
    </location>
</feature>
<dbReference type="InterPro" id="IPR029787">
    <property type="entry name" value="Nucleotide_cyclase"/>
</dbReference>
<dbReference type="AlphaFoldDB" id="A0A1W1EF85"/>
<dbReference type="NCBIfam" id="TIGR00254">
    <property type="entry name" value="GGDEF"/>
    <property type="match status" value="1"/>
</dbReference>
<dbReference type="CDD" id="cd01948">
    <property type="entry name" value="EAL"/>
    <property type="match status" value="1"/>
</dbReference>
<accession>A0A1W1EF85</accession>
<dbReference type="EMBL" id="FPKX01000059">
    <property type="protein sequence ID" value="SFZ98681.1"/>
    <property type="molecule type" value="Genomic_DNA"/>
</dbReference>
<protein>
    <submittedName>
        <fullName evidence="4">Diguanylate cyclase/phosphodiesterase (GGDEF &amp; EAL domains) with PAS/PAC sensor(S)</fullName>
    </submittedName>
</protein>
<feature type="domain" description="EAL" evidence="2">
    <location>
        <begin position="363"/>
        <end position="616"/>
    </location>
</feature>
<feature type="transmembrane region" description="Helical" evidence="1">
    <location>
        <begin position="12"/>
        <end position="31"/>
    </location>
</feature>
<dbReference type="InterPro" id="IPR035919">
    <property type="entry name" value="EAL_sf"/>
</dbReference>
<dbReference type="InterPro" id="IPR052155">
    <property type="entry name" value="Biofilm_reg_signaling"/>
</dbReference>
<evidence type="ECO:0000259" key="3">
    <source>
        <dbReference type="PROSITE" id="PS50887"/>
    </source>
</evidence>
<dbReference type="PROSITE" id="PS50887">
    <property type="entry name" value="GGDEF"/>
    <property type="match status" value="1"/>
</dbReference>
<dbReference type="SMART" id="SM00267">
    <property type="entry name" value="GGDEF"/>
    <property type="match status" value="1"/>
</dbReference>
<feature type="domain" description="GGDEF" evidence="3">
    <location>
        <begin position="215"/>
        <end position="354"/>
    </location>
</feature>
<dbReference type="InterPro" id="IPR001633">
    <property type="entry name" value="EAL_dom"/>
</dbReference>
<dbReference type="CDD" id="cd01949">
    <property type="entry name" value="GGDEF"/>
    <property type="match status" value="1"/>
</dbReference>
<evidence type="ECO:0000259" key="2">
    <source>
        <dbReference type="PROSITE" id="PS50883"/>
    </source>
</evidence>
<dbReference type="PANTHER" id="PTHR44757">
    <property type="entry name" value="DIGUANYLATE CYCLASE DGCP"/>
    <property type="match status" value="1"/>
</dbReference>
<sequence>MNKINVYYFLKKQIILMIGLSLIPGLAYILLGWINNIIYPALLWYGLMLITSFFGWKLYKYNLKHMTFAELDSWYINVKIFFYVIFTLWTLIFVFYVDESEYKLHYIAIFTQIAASVIASIILVSDKKLFLPIISLMLTSLVIYFSSIEESYGYVLSFFTIILMFVLLYSSTQSFNLLQDNYYKAQYDPLTDLYNRRYFMEYIDHLLFRMHYHEKYAYILLIDLDYFKTINDTLGHEVGDKVLKEVSRRIERYCGKEYVVSRLGGDEFTIVSPEYNKSVKNINTIAYEFSTELLNVLKKPYYVDKHSLHISASIGINIMGGDKFKDAEQFIKETDIAMYEAKYKGRDGIVVFNNALEVRVNKQLEIERKLHFALENNEILLSYQPQFNQEKKIIGAEVLVRWENSDFGIISPKEFIKIAEETGTIIDLGKYIIDEAFSTLNEWQIKNIMLSQFSINISVRQFFYSSFVEDIKNLLKKFPNIETKTKIIFEITETLFIEDIDRITKIMNELRDLGIFFSIDDFGTGYSSLSSLRNMPIDEMKIDRSFVDNLGKQESDEEMLATILSLAKIFNLKIVAEGVETEEHFDFLLKHDCDYFQGYYFSIPLMKNEFEKYYLE</sequence>
<dbReference type="Gene3D" id="3.30.70.270">
    <property type="match status" value="1"/>
</dbReference>
<proteinExistence type="predicted"/>
<reference evidence="4" key="1">
    <citation type="submission" date="2016-10" db="EMBL/GenBank/DDBJ databases">
        <authorList>
            <person name="de Groot N.N."/>
        </authorList>
    </citation>
    <scope>NUCLEOTIDE SEQUENCE</scope>
</reference>
<dbReference type="InterPro" id="IPR000160">
    <property type="entry name" value="GGDEF_dom"/>
</dbReference>
<dbReference type="PROSITE" id="PS50883">
    <property type="entry name" value="EAL"/>
    <property type="match status" value="1"/>
</dbReference>
<dbReference type="SMART" id="SM00052">
    <property type="entry name" value="EAL"/>
    <property type="match status" value="1"/>
</dbReference>
<dbReference type="InterPro" id="IPR043128">
    <property type="entry name" value="Rev_trsase/Diguanyl_cyclase"/>
</dbReference>